<evidence type="ECO:0000313" key="2">
    <source>
        <dbReference type="Proteomes" id="UP000076661"/>
    </source>
</evidence>
<dbReference type="AlphaFoldDB" id="A0A167P7N8"/>
<gene>
    <name evidence="1" type="ORF">N478_10930</name>
</gene>
<dbReference type="PATRIC" id="fig|1365257.3.peg.575"/>
<dbReference type="Proteomes" id="UP000076661">
    <property type="component" value="Unassembled WGS sequence"/>
</dbReference>
<proteinExistence type="predicted"/>
<accession>A0A167P7N8</accession>
<name>A0A167P7N8_9GAMM</name>
<protein>
    <submittedName>
        <fullName evidence="1">Uncharacterized protein</fullName>
    </submittedName>
</protein>
<sequence length="40" mass="4911">MEHKATDKIKKNIDKIKKTRPKWMEVMAQKLNLNYMNTYK</sequence>
<comment type="caution">
    <text evidence="1">The sequence shown here is derived from an EMBL/GenBank/DDBJ whole genome shotgun (WGS) entry which is preliminary data.</text>
</comment>
<evidence type="ECO:0000313" key="1">
    <source>
        <dbReference type="EMBL" id="KZN69653.1"/>
    </source>
</evidence>
<dbReference type="EMBL" id="AUXX01000004">
    <property type="protein sequence ID" value="KZN69653.1"/>
    <property type="molecule type" value="Genomic_DNA"/>
</dbReference>
<organism evidence="1 2">
    <name type="scientific">Pseudoalteromonas luteoviolacea S4060-1</name>
    <dbReference type="NCBI Taxonomy" id="1365257"/>
    <lineage>
        <taxon>Bacteria</taxon>
        <taxon>Pseudomonadati</taxon>
        <taxon>Pseudomonadota</taxon>
        <taxon>Gammaproteobacteria</taxon>
        <taxon>Alteromonadales</taxon>
        <taxon>Pseudoalteromonadaceae</taxon>
        <taxon>Pseudoalteromonas</taxon>
    </lineage>
</organism>
<reference evidence="1 2" key="1">
    <citation type="submission" date="2013-07" db="EMBL/GenBank/DDBJ databases">
        <title>Comparative Genomic and Metabolomic Analysis of Twelve Strains of Pseudoalteromonas luteoviolacea.</title>
        <authorList>
            <person name="Vynne N.G."/>
            <person name="Mansson M."/>
            <person name="Gram L."/>
        </authorList>
    </citation>
    <scope>NUCLEOTIDE SEQUENCE [LARGE SCALE GENOMIC DNA]</scope>
    <source>
        <strain evidence="1 2">S4060-1</strain>
    </source>
</reference>